<organism evidence="2 3">
    <name type="scientific">Thamnocephalis sphaerospora</name>
    <dbReference type="NCBI Taxonomy" id="78915"/>
    <lineage>
        <taxon>Eukaryota</taxon>
        <taxon>Fungi</taxon>
        <taxon>Fungi incertae sedis</taxon>
        <taxon>Zoopagomycota</taxon>
        <taxon>Zoopagomycotina</taxon>
        <taxon>Zoopagomycetes</taxon>
        <taxon>Zoopagales</taxon>
        <taxon>Sigmoideomycetaceae</taxon>
        <taxon>Thamnocephalis</taxon>
    </lineage>
</organism>
<evidence type="ECO:0000313" key="3">
    <source>
        <dbReference type="Proteomes" id="UP000271241"/>
    </source>
</evidence>
<feature type="signal peptide" evidence="1">
    <location>
        <begin position="1"/>
        <end position="21"/>
    </location>
</feature>
<proteinExistence type="predicted"/>
<accession>A0A4V1IVV0</accession>
<keyword evidence="3" id="KW-1185">Reference proteome</keyword>
<gene>
    <name evidence="2" type="ORF">THASP1DRAFT_32829</name>
</gene>
<dbReference type="EMBL" id="KZ993169">
    <property type="protein sequence ID" value="RKP05329.1"/>
    <property type="molecule type" value="Genomic_DNA"/>
</dbReference>
<feature type="chain" id="PRO_5020402510" evidence="1">
    <location>
        <begin position="22"/>
        <end position="74"/>
    </location>
</feature>
<evidence type="ECO:0000313" key="2">
    <source>
        <dbReference type="EMBL" id="RKP05329.1"/>
    </source>
</evidence>
<sequence>MYQDFPTLVLALAWNQALALALPELEMGLVPVPVLVLDLAPALMQIAQATGSVYAEKYNEDTRGERRHFDLRGG</sequence>
<reference evidence="3" key="1">
    <citation type="journal article" date="2018" name="Nat. Microbiol.">
        <title>Leveraging single-cell genomics to expand the fungal tree of life.</title>
        <authorList>
            <person name="Ahrendt S.R."/>
            <person name="Quandt C.A."/>
            <person name="Ciobanu D."/>
            <person name="Clum A."/>
            <person name="Salamov A."/>
            <person name="Andreopoulos B."/>
            <person name="Cheng J.F."/>
            <person name="Woyke T."/>
            <person name="Pelin A."/>
            <person name="Henrissat B."/>
            <person name="Reynolds N.K."/>
            <person name="Benny G.L."/>
            <person name="Smith M.E."/>
            <person name="James T.Y."/>
            <person name="Grigoriev I.V."/>
        </authorList>
    </citation>
    <scope>NUCLEOTIDE SEQUENCE [LARGE SCALE GENOMIC DNA]</scope>
    <source>
        <strain evidence="3">RSA 1356</strain>
    </source>
</reference>
<keyword evidence="1" id="KW-0732">Signal</keyword>
<name>A0A4V1IVV0_9FUNG</name>
<evidence type="ECO:0000256" key="1">
    <source>
        <dbReference type="SAM" id="SignalP"/>
    </source>
</evidence>
<protein>
    <submittedName>
        <fullName evidence="2">Uncharacterized protein</fullName>
    </submittedName>
</protein>
<dbReference type="Proteomes" id="UP000271241">
    <property type="component" value="Unassembled WGS sequence"/>
</dbReference>
<dbReference type="AlphaFoldDB" id="A0A4V1IVV0"/>